<reference evidence="6 7" key="1">
    <citation type="submission" date="2018-10" db="EMBL/GenBank/DDBJ databases">
        <title>Co-occurring genomic capacity for anaerobic methane metabolism and dissimilatory sulfite reduction discovered in the Korarchaeota.</title>
        <authorList>
            <person name="Mckay L.J."/>
            <person name="Dlakic M."/>
            <person name="Fields M.W."/>
            <person name="Delmont T.O."/>
            <person name="Eren A.M."/>
            <person name="Jay Z.J."/>
            <person name="Klingelsmith K.B."/>
            <person name="Rusch D.B."/>
            <person name="Inskeep W.P."/>
        </authorList>
    </citation>
    <scope>NUCLEOTIDE SEQUENCE [LARGE SCALE GENOMIC DNA]</scope>
    <source>
        <strain evidence="6 7">WS</strain>
    </source>
</reference>
<keyword evidence="3 5" id="KW-1133">Transmembrane helix</keyword>
<evidence type="ECO:0000256" key="2">
    <source>
        <dbReference type="ARBA" id="ARBA00022692"/>
    </source>
</evidence>
<feature type="transmembrane region" description="Helical" evidence="5">
    <location>
        <begin position="59"/>
        <end position="77"/>
    </location>
</feature>
<dbReference type="PANTHER" id="PTHR35529">
    <property type="entry name" value="MANGANESE EFFLUX PUMP MNTP-RELATED"/>
    <property type="match status" value="1"/>
</dbReference>
<evidence type="ECO:0000313" key="7">
    <source>
        <dbReference type="Proteomes" id="UP000278149"/>
    </source>
</evidence>
<dbReference type="PANTHER" id="PTHR35529:SF1">
    <property type="entry name" value="MANGANESE EFFLUX PUMP MNTP-RELATED"/>
    <property type="match status" value="1"/>
</dbReference>
<feature type="transmembrane region" description="Helical" evidence="5">
    <location>
        <begin position="89"/>
        <end position="114"/>
    </location>
</feature>
<evidence type="ECO:0000256" key="1">
    <source>
        <dbReference type="ARBA" id="ARBA00022475"/>
    </source>
</evidence>
<dbReference type="Pfam" id="PF02659">
    <property type="entry name" value="Mntp"/>
    <property type="match status" value="1"/>
</dbReference>
<evidence type="ECO:0000256" key="5">
    <source>
        <dbReference type="SAM" id="Phobius"/>
    </source>
</evidence>
<dbReference type="AlphaFoldDB" id="A0A3R9QYQ4"/>
<gene>
    <name evidence="6" type="ORF">D9Q81_05465</name>
</gene>
<dbReference type="RefSeq" id="WP_125741853.1">
    <property type="nucleotide sequence ID" value="NZ_RCOR01000025.1"/>
</dbReference>
<evidence type="ECO:0000256" key="4">
    <source>
        <dbReference type="ARBA" id="ARBA00023136"/>
    </source>
</evidence>
<feature type="transmembrane region" description="Helical" evidence="5">
    <location>
        <begin position="120"/>
        <end position="138"/>
    </location>
</feature>
<proteinExistence type="predicted"/>
<evidence type="ECO:0000256" key="3">
    <source>
        <dbReference type="ARBA" id="ARBA00022989"/>
    </source>
</evidence>
<dbReference type="EMBL" id="RCOR01000025">
    <property type="protein sequence ID" value="RSN68768.1"/>
    <property type="molecule type" value="Genomic_DNA"/>
</dbReference>
<sequence>MDTLLTSISLALDCFSVSISNSACSNYVRKDALTYATSFGFFQSFMLLSGYSFGLLLESYIRAFDHWIAFLLLLFAGMNMIRGNEVKSAMLLILSIATSIDALSVGIALSLLGLEIIKPSLVAGGSSFLLTIAGYCLGSRLRGIGDKSEKVGGLILIGIGVKILMEHTLG</sequence>
<keyword evidence="1" id="KW-1003">Cell membrane</keyword>
<comment type="caution">
    <text evidence="6">The sequence shown here is derived from an EMBL/GenBank/DDBJ whole genome shotgun (WGS) entry which is preliminary data.</text>
</comment>
<accession>A0A3R9QYQ4</accession>
<feature type="transmembrane region" description="Helical" evidence="5">
    <location>
        <begin position="32"/>
        <end position="53"/>
    </location>
</feature>
<organism evidence="6 7">
    <name type="scientific">Candidatus Korarchaeum cryptofilum</name>
    <dbReference type="NCBI Taxonomy" id="498846"/>
    <lineage>
        <taxon>Archaea</taxon>
        <taxon>Thermoproteota</taxon>
        <taxon>Candidatus Korarchaeia</taxon>
        <taxon>Candidatus Korarchaeales</taxon>
        <taxon>Candidatus Korarchaeaceae</taxon>
        <taxon>Candidatus Korarchaeum</taxon>
    </lineage>
</organism>
<keyword evidence="2 5" id="KW-0812">Transmembrane</keyword>
<dbReference type="InterPro" id="IPR003810">
    <property type="entry name" value="Mntp/YtaF"/>
</dbReference>
<dbReference type="Proteomes" id="UP000278149">
    <property type="component" value="Unassembled WGS sequence"/>
</dbReference>
<protein>
    <submittedName>
        <fullName evidence="6">Manganese efflux pump</fullName>
    </submittedName>
</protein>
<evidence type="ECO:0000313" key="6">
    <source>
        <dbReference type="EMBL" id="RSN68768.1"/>
    </source>
</evidence>
<name>A0A3R9QYQ4_9CREN</name>
<keyword evidence="4 5" id="KW-0472">Membrane</keyword>